<evidence type="ECO:0000313" key="1">
    <source>
        <dbReference type="EMBL" id="SEF73059.1"/>
    </source>
</evidence>
<evidence type="ECO:0000313" key="2">
    <source>
        <dbReference type="Proteomes" id="UP000236735"/>
    </source>
</evidence>
<name>A0A1H5UDL2_XYLRU</name>
<gene>
    <name evidence="1" type="ORF">SAMN05216354_1396</name>
</gene>
<proteinExistence type="predicted"/>
<organism evidence="1 2">
    <name type="scientific">Xylanibacter ruminicola</name>
    <name type="common">Prevotella ruminicola</name>
    <dbReference type="NCBI Taxonomy" id="839"/>
    <lineage>
        <taxon>Bacteria</taxon>
        <taxon>Pseudomonadati</taxon>
        <taxon>Bacteroidota</taxon>
        <taxon>Bacteroidia</taxon>
        <taxon>Bacteroidales</taxon>
        <taxon>Prevotellaceae</taxon>
        <taxon>Xylanibacter</taxon>
    </lineage>
</organism>
<sequence>MRYLIYKSTDLLDNILLGETNDCHFVRITDQHLKSRLFNLLMKFARDKNLFFPFLFKLMPGFSALRLTSKNDTIIVFDIADITLIKYIKRSICKDCKFHTFFWNPVSKLFTNEKQRIQELKDLGCNISTFDRDDAIKYEITYKDQFIRKKDIPHTSIASYDYYFLGFPKGRIDTLRLITNKLSNIGKVGKCIVPESKEQQITYEENIKYVCQSHCIVEILQDGQTGITLRALEALIYHKKLITNSKDIVNYEFYNPKNIFIWDNQDEELIRNFLNEEMASISSDIIEKFSFCSWIKTFK</sequence>
<reference evidence="1 2" key="1">
    <citation type="submission" date="2016-10" db="EMBL/GenBank/DDBJ databases">
        <authorList>
            <person name="de Groot N.N."/>
        </authorList>
    </citation>
    <scope>NUCLEOTIDE SEQUENCE [LARGE SCALE GENOMIC DNA]</scope>
    <source>
        <strain evidence="1 2">AR32</strain>
    </source>
</reference>
<accession>A0A1H5UDL2</accession>
<dbReference type="AlphaFoldDB" id="A0A1H5UDL2"/>
<dbReference type="Proteomes" id="UP000236735">
    <property type="component" value="Unassembled WGS sequence"/>
</dbReference>
<dbReference type="EMBL" id="FNUV01000003">
    <property type="protein sequence ID" value="SEF73059.1"/>
    <property type="molecule type" value="Genomic_DNA"/>
</dbReference>
<protein>
    <submittedName>
        <fullName evidence="1">Uncharacterized protein</fullName>
    </submittedName>
</protein>